<organism evidence="1 2">
    <name type="scientific">Cichlidogyrus casuarinus</name>
    <dbReference type="NCBI Taxonomy" id="1844966"/>
    <lineage>
        <taxon>Eukaryota</taxon>
        <taxon>Metazoa</taxon>
        <taxon>Spiralia</taxon>
        <taxon>Lophotrochozoa</taxon>
        <taxon>Platyhelminthes</taxon>
        <taxon>Monogenea</taxon>
        <taxon>Monopisthocotylea</taxon>
        <taxon>Dactylogyridea</taxon>
        <taxon>Ancyrocephalidae</taxon>
        <taxon>Cichlidogyrus</taxon>
    </lineage>
</organism>
<reference evidence="1 2" key="1">
    <citation type="submission" date="2024-11" db="EMBL/GenBank/DDBJ databases">
        <title>Adaptive evolution of stress response genes in parasites aligns with host niche diversity.</title>
        <authorList>
            <person name="Hahn C."/>
            <person name="Resl P."/>
        </authorList>
    </citation>
    <scope>NUCLEOTIDE SEQUENCE [LARGE SCALE GENOMIC DNA]</scope>
    <source>
        <strain evidence="1">EGGRZ-B1_66</strain>
        <tissue evidence="1">Body</tissue>
    </source>
</reference>
<sequence>MTFSFLLNLGSLLTTQRISIDFKDISTLKIPDVTPKEEVGPGDILEKDDECLLDEIEKCLESSESSENRLVIGDFNLPKMDWSNMRFDQKPKGLSFGSKSTKANSLSLNELTFHVRAGKEENKLDANGQWLQVLLGSLEGKNQDLDTPFYYFPEEAGYAVPGHHFTTGTDGIKKFTAEYAFKRSENDDTAKIEVETAIKSTWLVFCTNRSYILSSWSGVRFGNESAPVQFQPGNWDTDIQTPNIEKAVYDGLLGRLELIISVTEVKARLFMRILGPVLKDSTQEMRGIVLKYDTYTYAEGGKYVFSVKNAKLSEAQAAQLNFVEKALRDEDFFALTTFFQEEENNVYSYKAMAFQCGELLLFAS</sequence>
<dbReference type="Proteomes" id="UP001626550">
    <property type="component" value="Unassembled WGS sequence"/>
</dbReference>
<comment type="caution">
    <text evidence="1">The sequence shown here is derived from an EMBL/GenBank/DDBJ whole genome shotgun (WGS) entry which is preliminary data.</text>
</comment>
<protein>
    <submittedName>
        <fullName evidence="1">Uncharacterized protein</fullName>
    </submittedName>
</protein>
<evidence type="ECO:0000313" key="2">
    <source>
        <dbReference type="Proteomes" id="UP001626550"/>
    </source>
</evidence>
<gene>
    <name evidence="1" type="ORF">Ciccas_006950</name>
</gene>
<keyword evidence="2" id="KW-1185">Reference proteome</keyword>
<dbReference type="AlphaFoldDB" id="A0ABD2Q495"/>
<dbReference type="EMBL" id="JBJKFK010001001">
    <property type="protein sequence ID" value="KAL3314431.1"/>
    <property type="molecule type" value="Genomic_DNA"/>
</dbReference>
<accession>A0ABD2Q495</accession>
<evidence type="ECO:0000313" key="1">
    <source>
        <dbReference type="EMBL" id="KAL3314431.1"/>
    </source>
</evidence>
<proteinExistence type="predicted"/>
<name>A0ABD2Q495_9PLAT</name>